<proteinExistence type="predicted"/>
<feature type="signal peptide" evidence="1">
    <location>
        <begin position="1"/>
        <end position="28"/>
    </location>
</feature>
<dbReference type="Proteomes" id="UP000006671">
    <property type="component" value="Unassembled WGS sequence"/>
</dbReference>
<keyword evidence="3" id="KW-1185">Reference proteome</keyword>
<dbReference type="SUPFAM" id="SSF50911">
    <property type="entry name" value="Mannose 6-phosphate receptor domain"/>
    <property type="match status" value="1"/>
</dbReference>
<dbReference type="GeneID" id="8848088"/>
<organism evidence="3">
    <name type="scientific">Naegleria gruberi</name>
    <name type="common">Amoeba</name>
    <dbReference type="NCBI Taxonomy" id="5762"/>
    <lineage>
        <taxon>Eukaryota</taxon>
        <taxon>Discoba</taxon>
        <taxon>Heterolobosea</taxon>
        <taxon>Tetramitia</taxon>
        <taxon>Eutetramitia</taxon>
        <taxon>Vahlkampfiidae</taxon>
        <taxon>Naegleria</taxon>
    </lineage>
</organism>
<dbReference type="KEGG" id="ngr:NAEGRDRAFT_67823"/>
<evidence type="ECO:0000256" key="1">
    <source>
        <dbReference type="SAM" id="SignalP"/>
    </source>
</evidence>
<dbReference type="InterPro" id="IPR009011">
    <property type="entry name" value="Man6P_isomerase_rcpt-bd_dom_sf"/>
</dbReference>
<sequence length="194" mass="21717">MHFTSTVTFCCLLLLCAILSSSVSLVYSQDCSIEKDGMIVDLSQSDNGQSGWQVPDYIPGSYYMVNLCKPVIPTNATCATNHGSYQIVYIDNYFHRCLNIGKPGPKISLFDPSNIAHGIVVEFDMILSSNNELSGAKFELVCDEKVDFNGHYIGKSKKLLKKEYTYEFKIITKYACPRRKQASKNPILIRGAFN</sequence>
<dbReference type="AlphaFoldDB" id="D2VG19"/>
<feature type="chain" id="PRO_5003038626" evidence="1">
    <location>
        <begin position="29"/>
        <end position="194"/>
    </location>
</feature>
<accession>D2VG19</accession>
<protein>
    <submittedName>
        <fullName evidence="2">Predicted protein</fullName>
    </submittedName>
</protein>
<name>D2VG19_NAEGR</name>
<dbReference type="OrthoDB" id="4504960at2759"/>
<dbReference type="InParanoid" id="D2VG19"/>
<evidence type="ECO:0000313" key="3">
    <source>
        <dbReference type="Proteomes" id="UP000006671"/>
    </source>
</evidence>
<dbReference type="RefSeq" id="XP_002677022.1">
    <property type="nucleotide sequence ID" value="XM_002676976.1"/>
</dbReference>
<dbReference type="VEuPathDB" id="AmoebaDB:NAEGRDRAFT_67823"/>
<dbReference type="EMBL" id="GG738869">
    <property type="protein sequence ID" value="EFC44278.1"/>
    <property type="molecule type" value="Genomic_DNA"/>
</dbReference>
<keyword evidence="1" id="KW-0732">Signal</keyword>
<evidence type="ECO:0000313" key="2">
    <source>
        <dbReference type="EMBL" id="EFC44278.1"/>
    </source>
</evidence>
<reference evidence="2 3" key="1">
    <citation type="journal article" date="2010" name="Cell">
        <title>The genome of Naegleria gruberi illuminates early eukaryotic versatility.</title>
        <authorList>
            <person name="Fritz-Laylin L.K."/>
            <person name="Prochnik S.E."/>
            <person name="Ginger M.L."/>
            <person name="Dacks J.B."/>
            <person name="Carpenter M.L."/>
            <person name="Field M.C."/>
            <person name="Kuo A."/>
            <person name="Paredez A."/>
            <person name="Chapman J."/>
            <person name="Pham J."/>
            <person name="Shu S."/>
            <person name="Neupane R."/>
            <person name="Cipriano M."/>
            <person name="Mancuso J."/>
            <person name="Tu H."/>
            <person name="Salamov A."/>
            <person name="Lindquist E."/>
            <person name="Shapiro H."/>
            <person name="Lucas S."/>
            <person name="Grigoriev I.V."/>
            <person name="Cande W.Z."/>
            <person name="Fulton C."/>
            <person name="Rokhsar D.S."/>
            <person name="Dawson S.C."/>
        </authorList>
    </citation>
    <scope>NUCLEOTIDE SEQUENCE [LARGE SCALE GENOMIC DNA]</scope>
    <source>
        <strain evidence="2 3">NEG-M</strain>
    </source>
</reference>
<dbReference type="Gene3D" id="2.70.130.10">
    <property type="entry name" value="Mannose-6-phosphate receptor binding domain"/>
    <property type="match status" value="1"/>
</dbReference>
<gene>
    <name evidence="2" type="ORF">NAEGRDRAFT_67823</name>
</gene>